<evidence type="ECO:0000313" key="4">
    <source>
        <dbReference type="EMBL" id="PIU42423.1"/>
    </source>
</evidence>
<evidence type="ECO:0000259" key="3">
    <source>
        <dbReference type="Pfam" id="PF01471"/>
    </source>
</evidence>
<dbReference type="Gene3D" id="1.10.101.10">
    <property type="entry name" value="PGBD-like superfamily/PGBD"/>
    <property type="match status" value="1"/>
</dbReference>
<feature type="compositionally biased region" description="Basic and acidic residues" evidence="1">
    <location>
        <begin position="67"/>
        <end position="76"/>
    </location>
</feature>
<accession>A0A2J0L2V6</accession>
<feature type="signal peptide" evidence="2">
    <location>
        <begin position="1"/>
        <end position="21"/>
    </location>
</feature>
<comment type="caution">
    <text evidence="4">The sequence shown here is derived from an EMBL/GenBank/DDBJ whole genome shotgun (WGS) entry which is preliminary data.</text>
</comment>
<name>A0A2J0L2V6_9BACT</name>
<dbReference type="AlphaFoldDB" id="A0A2J0L2V6"/>
<sequence length="139" mass="15272">MKVKLLACVILALFLAGCATSKGEVAASEADKLNMRVSELESEVQLKDMEIQRLQEEMKSAQTAEAQKVEPAEEKNVAANWTPKQLQTALKNAGFYNGEIDGSIGKTTRSAIKEFQKANDLHADGIVGKRTWAQLKKHL</sequence>
<evidence type="ECO:0000313" key="5">
    <source>
        <dbReference type="Proteomes" id="UP000230052"/>
    </source>
</evidence>
<dbReference type="InterPro" id="IPR036365">
    <property type="entry name" value="PGBD-like_sf"/>
</dbReference>
<dbReference type="InterPro" id="IPR002477">
    <property type="entry name" value="Peptidoglycan-bd-like"/>
</dbReference>
<evidence type="ECO:0000256" key="2">
    <source>
        <dbReference type="SAM" id="SignalP"/>
    </source>
</evidence>
<dbReference type="EMBL" id="PEWV01000005">
    <property type="protein sequence ID" value="PIU42423.1"/>
    <property type="molecule type" value="Genomic_DNA"/>
</dbReference>
<protein>
    <recommendedName>
        <fullName evidence="3">Peptidoglycan binding-like domain-containing protein</fullName>
    </recommendedName>
</protein>
<dbReference type="Pfam" id="PF01471">
    <property type="entry name" value="PG_binding_1"/>
    <property type="match status" value="1"/>
</dbReference>
<dbReference type="SUPFAM" id="SSF47090">
    <property type="entry name" value="PGBD-like"/>
    <property type="match status" value="1"/>
</dbReference>
<reference evidence="4 5" key="1">
    <citation type="submission" date="2017-09" db="EMBL/GenBank/DDBJ databases">
        <title>Depth-based differentiation of microbial function through sediment-hosted aquifers and enrichment of novel symbionts in the deep terrestrial subsurface.</title>
        <authorList>
            <person name="Probst A.J."/>
            <person name="Ladd B."/>
            <person name="Jarett J.K."/>
            <person name="Geller-Mcgrath D.E."/>
            <person name="Sieber C.M."/>
            <person name="Emerson J.B."/>
            <person name="Anantharaman K."/>
            <person name="Thomas B.C."/>
            <person name="Malmstrom R."/>
            <person name="Stieglmeier M."/>
            <person name="Klingl A."/>
            <person name="Woyke T."/>
            <person name="Ryan C.M."/>
            <person name="Banfield J.F."/>
        </authorList>
    </citation>
    <scope>NUCLEOTIDE SEQUENCE [LARGE SCALE GENOMIC DNA]</scope>
    <source>
        <strain evidence="4">CG07_land_8_20_14_0_80_42_15</strain>
    </source>
</reference>
<feature type="domain" description="Peptidoglycan binding-like" evidence="3">
    <location>
        <begin position="84"/>
        <end position="135"/>
    </location>
</feature>
<dbReference type="InterPro" id="IPR036366">
    <property type="entry name" value="PGBDSf"/>
</dbReference>
<dbReference type="Proteomes" id="UP000230052">
    <property type="component" value="Unassembled WGS sequence"/>
</dbReference>
<evidence type="ECO:0000256" key="1">
    <source>
        <dbReference type="SAM" id="MobiDB-lite"/>
    </source>
</evidence>
<gene>
    <name evidence="4" type="ORF">COS99_00225</name>
</gene>
<proteinExistence type="predicted"/>
<organism evidence="4 5">
    <name type="scientific">Candidatus Aquitaenariimonas noxiae</name>
    <dbReference type="NCBI Taxonomy" id="1974741"/>
    <lineage>
        <taxon>Bacteria</taxon>
        <taxon>Pseudomonadati</taxon>
        <taxon>Candidatus Omnitrophota</taxon>
        <taxon>Candidatus Aquitaenariimonas</taxon>
    </lineage>
</organism>
<keyword evidence="2" id="KW-0732">Signal</keyword>
<feature type="region of interest" description="Disordered" evidence="1">
    <location>
        <begin position="57"/>
        <end position="81"/>
    </location>
</feature>
<dbReference type="PROSITE" id="PS51257">
    <property type="entry name" value="PROKAR_LIPOPROTEIN"/>
    <property type="match status" value="1"/>
</dbReference>
<feature type="chain" id="PRO_5014362120" description="Peptidoglycan binding-like domain-containing protein" evidence="2">
    <location>
        <begin position="22"/>
        <end position="139"/>
    </location>
</feature>